<feature type="signal peptide" evidence="1">
    <location>
        <begin position="1"/>
        <end position="41"/>
    </location>
</feature>
<dbReference type="EMBL" id="JAAGLU010000029">
    <property type="protein sequence ID" value="NEC90069.1"/>
    <property type="molecule type" value="Genomic_DNA"/>
</dbReference>
<organism evidence="2">
    <name type="scientific">Streptomyces sp. SID12501</name>
    <dbReference type="NCBI Taxonomy" id="2706042"/>
    <lineage>
        <taxon>Bacteria</taxon>
        <taxon>Bacillati</taxon>
        <taxon>Actinomycetota</taxon>
        <taxon>Actinomycetes</taxon>
        <taxon>Kitasatosporales</taxon>
        <taxon>Streptomycetaceae</taxon>
        <taxon>Streptomyces</taxon>
    </lineage>
</organism>
<sequence length="224" mass="23697">MPTRDVHATTATTTVTRATRAGLLTALSVLTALAAAGLALAAPAGATAKASAPTPPKFLSAAELPPHPSSAWTADRVKDGVPDELRFCLDAALPGYDSRYRAFRTDLDTSARQLTIVVNDDAKAKALATRLNKEIRSCATRIEQSDPEVEAEFKDYGTLAVEEGAHVYGLHTTTSFGATDIRLLSVGRDGHAVTVVDWSQLGDFGDAPVPAFKKTTTTAVKKLY</sequence>
<protein>
    <recommendedName>
        <fullName evidence="3">Sensor domain-containing protein</fullName>
    </recommendedName>
</protein>
<dbReference type="PROSITE" id="PS51318">
    <property type="entry name" value="TAT"/>
    <property type="match status" value="1"/>
</dbReference>
<feature type="chain" id="PRO_5025631424" description="Sensor domain-containing protein" evidence="1">
    <location>
        <begin position="42"/>
        <end position="224"/>
    </location>
</feature>
<evidence type="ECO:0000256" key="1">
    <source>
        <dbReference type="SAM" id="SignalP"/>
    </source>
</evidence>
<dbReference type="AlphaFoldDB" id="A0A6B3C0A5"/>
<reference evidence="2" key="1">
    <citation type="submission" date="2020-01" db="EMBL/GenBank/DDBJ databases">
        <title>Insect and environment-associated Actinomycetes.</title>
        <authorList>
            <person name="Currrie C."/>
            <person name="Chevrette M."/>
            <person name="Carlson C."/>
            <person name="Stubbendieck R."/>
            <person name="Wendt-Pienkowski E."/>
        </authorList>
    </citation>
    <scope>NUCLEOTIDE SEQUENCE</scope>
    <source>
        <strain evidence="2">SID12501</strain>
    </source>
</reference>
<gene>
    <name evidence="2" type="ORF">G3I71_30680</name>
</gene>
<dbReference type="RefSeq" id="WP_164319639.1">
    <property type="nucleotide sequence ID" value="NZ_JAAGLU010000029.1"/>
</dbReference>
<evidence type="ECO:0008006" key="3">
    <source>
        <dbReference type="Google" id="ProtNLM"/>
    </source>
</evidence>
<keyword evidence="1" id="KW-0732">Signal</keyword>
<evidence type="ECO:0000313" key="2">
    <source>
        <dbReference type="EMBL" id="NEC90069.1"/>
    </source>
</evidence>
<dbReference type="InterPro" id="IPR006311">
    <property type="entry name" value="TAT_signal"/>
</dbReference>
<accession>A0A6B3C0A5</accession>
<comment type="caution">
    <text evidence="2">The sequence shown here is derived from an EMBL/GenBank/DDBJ whole genome shotgun (WGS) entry which is preliminary data.</text>
</comment>
<name>A0A6B3C0A5_9ACTN</name>
<proteinExistence type="predicted"/>